<evidence type="ECO:0000259" key="2">
    <source>
        <dbReference type="Pfam" id="PF05305"/>
    </source>
</evidence>
<organism evidence="3 4">
    <name type="scientific">Mycobacterium branderi</name>
    <dbReference type="NCBI Taxonomy" id="43348"/>
    <lineage>
        <taxon>Bacteria</taxon>
        <taxon>Bacillati</taxon>
        <taxon>Actinomycetota</taxon>
        <taxon>Actinomycetes</taxon>
        <taxon>Mycobacteriales</taxon>
        <taxon>Mycobacteriaceae</taxon>
        <taxon>Mycobacterium</taxon>
    </lineage>
</organism>
<dbReference type="EMBL" id="AP022606">
    <property type="protein sequence ID" value="BBZ12492.1"/>
    <property type="molecule type" value="Genomic_DNA"/>
</dbReference>
<keyword evidence="4" id="KW-1185">Reference proteome</keyword>
<dbReference type="InterPro" id="IPR007969">
    <property type="entry name" value="DUF732"/>
</dbReference>
<accession>A0ABN6B6V0</accession>
<protein>
    <recommendedName>
        <fullName evidence="2">DUF732 domain-containing protein</fullName>
    </recommendedName>
</protein>
<dbReference type="Proteomes" id="UP000467379">
    <property type="component" value="Chromosome"/>
</dbReference>
<evidence type="ECO:0000256" key="1">
    <source>
        <dbReference type="SAM" id="SignalP"/>
    </source>
</evidence>
<feature type="chain" id="PRO_5046610573" description="DUF732 domain-containing protein" evidence="1">
    <location>
        <begin position="30"/>
        <end position="107"/>
    </location>
</feature>
<evidence type="ECO:0000313" key="3">
    <source>
        <dbReference type="EMBL" id="BBZ12492.1"/>
    </source>
</evidence>
<feature type="signal peptide" evidence="1">
    <location>
        <begin position="1"/>
        <end position="29"/>
    </location>
</feature>
<feature type="domain" description="DUF732" evidence="2">
    <location>
        <begin position="35"/>
        <end position="105"/>
    </location>
</feature>
<dbReference type="Pfam" id="PF05305">
    <property type="entry name" value="DUF732"/>
    <property type="match status" value="1"/>
</dbReference>
<keyword evidence="1" id="KW-0732">Signal</keyword>
<name>A0ABN6B6V0_9MYCO</name>
<evidence type="ECO:0000313" key="4">
    <source>
        <dbReference type="Proteomes" id="UP000467379"/>
    </source>
</evidence>
<sequence>MLGSIRAMKRLLLLLGFATMVGLAAPAHADETSGDAAFLAALDQQGITHRGASQAIAAGRAVCELMDGGLSPLDTVNAVRSTNPGFTPEHAARFAVTAASAYCPQHL</sequence>
<reference evidence="3 4" key="1">
    <citation type="journal article" date="2019" name="Emerg. Microbes Infect.">
        <title>Comprehensive subspecies identification of 175 nontuberculous mycobacteria species based on 7547 genomic profiles.</title>
        <authorList>
            <person name="Matsumoto Y."/>
            <person name="Kinjo T."/>
            <person name="Motooka D."/>
            <person name="Nabeya D."/>
            <person name="Jung N."/>
            <person name="Uechi K."/>
            <person name="Horii T."/>
            <person name="Iida T."/>
            <person name="Fujita J."/>
            <person name="Nakamura S."/>
        </authorList>
    </citation>
    <scope>NUCLEOTIDE SEQUENCE [LARGE SCALE GENOMIC DNA]</scope>
    <source>
        <strain evidence="3 4">JCM 12687</strain>
    </source>
</reference>
<gene>
    <name evidence="3" type="ORF">MBRA_26870</name>
</gene>
<proteinExistence type="predicted"/>